<organism evidence="1">
    <name type="scientific">virus sp. ctZer25</name>
    <dbReference type="NCBI Taxonomy" id="2825819"/>
    <lineage>
        <taxon>Viruses</taxon>
    </lineage>
</organism>
<reference evidence="1" key="1">
    <citation type="journal article" date="2021" name="Proc. Natl. Acad. Sci. U.S.A.">
        <title>A Catalog of Tens of Thousands of Viruses from Human Metagenomes Reveals Hidden Associations with Chronic Diseases.</title>
        <authorList>
            <person name="Tisza M.J."/>
            <person name="Buck C.B."/>
        </authorList>
    </citation>
    <scope>NUCLEOTIDE SEQUENCE</scope>
    <source>
        <strain evidence="1">CtZer25</strain>
    </source>
</reference>
<protein>
    <submittedName>
        <fullName evidence="1">Uncharacterized protein</fullName>
    </submittedName>
</protein>
<sequence>MSINETIIKAVTPIVPVCVPDVYRPDAGETPAEVYCVFNYTESPDVFGDDEPQAIRDLIQLHLYLPLGQTPLRLKRQLRRAMLDAGLAVGDYTNASDLEGQHYVLECQALDLEVG</sequence>
<proteinExistence type="predicted"/>
<dbReference type="EMBL" id="BK059115">
    <property type="protein sequence ID" value="DAE32061.1"/>
    <property type="molecule type" value="Genomic_DNA"/>
</dbReference>
<evidence type="ECO:0000313" key="1">
    <source>
        <dbReference type="EMBL" id="DAE32061.1"/>
    </source>
</evidence>
<name>A0A8S5RLW9_9VIRU</name>
<accession>A0A8S5RLW9</accession>